<keyword evidence="4" id="KW-0687">Ribonucleoprotein</keyword>
<evidence type="ECO:0000313" key="4">
    <source>
        <dbReference type="EMBL" id="PYE56676.1"/>
    </source>
</evidence>
<sequence>MIRPMQSTDTPDVLALLEWMDAQPEREVLAPEARTPHDLRLESEDKVCFVDVDEFDGVRTYCALSGFEADHLLEGPLGTGPLAPALKRVLSAAKGSVYAFCARDNIVVRDALEDARFHPMHTTDFYELRRDQAGPSPAAPGDLRIAPRVDFETYRALYRFSEDKWSSRLEWTYTNFEAHARRDDVRMLVLMRGRSAVGFAELEIGETANLTYLAVHPAERGHGYGRVLLDAAIREAFSHAEVRALRARAHDHESAAKKLYTRRGLSWRRSVVTYLRDETA</sequence>
<evidence type="ECO:0000256" key="1">
    <source>
        <dbReference type="ARBA" id="ARBA00022679"/>
    </source>
</evidence>
<proteinExistence type="predicted"/>
<dbReference type="PROSITE" id="PS51186">
    <property type="entry name" value="GNAT"/>
    <property type="match status" value="1"/>
</dbReference>
<organism evidence="4 5">
    <name type="scientific">Deinococcus yavapaiensis KR-236</name>
    <dbReference type="NCBI Taxonomy" id="694435"/>
    <lineage>
        <taxon>Bacteria</taxon>
        <taxon>Thermotogati</taxon>
        <taxon>Deinococcota</taxon>
        <taxon>Deinococci</taxon>
        <taxon>Deinococcales</taxon>
        <taxon>Deinococcaceae</taxon>
        <taxon>Deinococcus</taxon>
    </lineage>
</organism>
<dbReference type="Pfam" id="PF00583">
    <property type="entry name" value="Acetyltransf_1"/>
    <property type="match status" value="1"/>
</dbReference>
<dbReference type="Gene3D" id="3.40.630.30">
    <property type="match status" value="1"/>
</dbReference>
<evidence type="ECO:0000259" key="3">
    <source>
        <dbReference type="PROSITE" id="PS51186"/>
    </source>
</evidence>
<keyword evidence="1" id="KW-0808">Transferase</keyword>
<dbReference type="InterPro" id="IPR050832">
    <property type="entry name" value="Bact_Acetyltransf"/>
</dbReference>
<feature type="domain" description="N-acetyltransferase" evidence="3">
    <location>
        <begin position="141"/>
        <end position="280"/>
    </location>
</feature>
<evidence type="ECO:0000256" key="2">
    <source>
        <dbReference type="ARBA" id="ARBA00023315"/>
    </source>
</evidence>
<dbReference type="InterPro" id="IPR016181">
    <property type="entry name" value="Acyl_CoA_acyltransferase"/>
</dbReference>
<gene>
    <name evidence="4" type="ORF">DES52_101481</name>
</gene>
<dbReference type="AlphaFoldDB" id="A0A318STW4"/>
<keyword evidence="4" id="KW-0689">Ribosomal protein</keyword>
<dbReference type="CDD" id="cd04301">
    <property type="entry name" value="NAT_SF"/>
    <property type="match status" value="1"/>
</dbReference>
<evidence type="ECO:0000313" key="5">
    <source>
        <dbReference type="Proteomes" id="UP000248326"/>
    </source>
</evidence>
<dbReference type="Proteomes" id="UP000248326">
    <property type="component" value="Unassembled WGS sequence"/>
</dbReference>
<dbReference type="SUPFAM" id="SSF55729">
    <property type="entry name" value="Acyl-CoA N-acyltransferases (Nat)"/>
    <property type="match status" value="1"/>
</dbReference>
<dbReference type="RefSeq" id="WP_110885137.1">
    <property type="nucleotide sequence ID" value="NZ_QJSX01000001.1"/>
</dbReference>
<keyword evidence="2" id="KW-0012">Acyltransferase</keyword>
<dbReference type="EMBL" id="QJSX01000001">
    <property type="protein sequence ID" value="PYE56676.1"/>
    <property type="molecule type" value="Genomic_DNA"/>
</dbReference>
<keyword evidence="5" id="KW-1185">Reference proteome</keyword>
<accession>A0A318STW4</accession>
<protein>
    <submittedName>
        <fullName evidence="4">Ribosomal protein S18 acetylase RimI-like enzyme</fullName>
    </submittedName>
</protein>
<reference evidence="4 5" key="1">
    <citation type="submission" date="2018-06" db="EMBL/GenBank/DDBJ databases">
        <title>Genomic Encyclopedia of Type Strains, Phase IV (KMG-IV): sequencing the most valuable type-strain genomes for metagenomic binning, comparative biology and taxonomic classification.</title>
        <authorList>
            <person name="Goeker M."/>
        </authorList>
    </citation>
    <scope>NUCLEOTIDE SEQUENCE [LARGE SCALE GENOMIC DNA]</scope>
    <source>
        <strain evidence="4 5">DSM 18048</strain>
    </source>
</reference>
<dbReference type="InterPro" id="IPR000182">
    <property type="entry name" value="GNAT_dom"/>
</dbReference>
<name>A0A318STW4_9DEIO</name>
<dbReference type="PANTHER" id="PTHR43877">
    <property type="entry name" value="AMINOALKYLPHOSPHONATE N-ACETYLTRANSFERASE-RELATED-RELATED"/>
    <property type="match status" value="1"/>
</dbReference>
<dbReference type="GO" id="GO:0005840">
    <property type="term" value="C:ribosome"/>
    <property type="evidence" value="ECO:0007669"/>
    <property type="project" value="UniProtKB-KW"/>
</dbReference>
<dbReference type="GO" id="GO:0016747">
    <property type="term" value="F:acyltransferase activity, transferring groups other than amino-acyl groups"/>
    <property type="evidence" value="ECO:0007669"/>
    <property type="project" value="InterPro"/>
</dbReference>
<dbReference type="OrthoDB" id="58299at2"/>
<comment type="caution">
    <text evidence="4">The sequence shown here is derived from an EMBL/GenBank/DDBJ whole genome shotgun (WGS) entry which is preliminary data.</text>
</comment>